<name>A0AAV5AC40_9AGAM</name>
<organism evidence="3 4">
    <name type="scientific">Clathrus columnatus</name>
    <dbReference type="NCBI Taxonomy" id="1419009"/>
    <lineage>
        <taxon>Eukaryota</taxon>
        <taxon>Fungi</taxon>
        <taxon>Dikarya</taxon>
        <taxon>Basidiomycota</taxon>
        <taxon>Agaricomycotina</taxon>
        <taxon>Agaricomycetes</taxon>
        <taxon>Phallomycetidae</taxon>
        <taxon>Phallales</taxon>
        <taxon>Clathraceae</taxon>
        <taxon>Clathrus</taxon>
    </lineage>
</organism>
<feature type="coiled-coil region" evidence="1">
    <location>
        <begin position="196"/>
        <end position="223"/>
    </location>
</feature>
<accession>A0AAV5AC40</accession>
<keyword evidence="4" id="KW-1185">Reference proteome</keyword>
<protein>
    <submittedName>
        <fullName evidence="3">Uncharacterized protein</fullName>
    </submittedName>
</protein>
<evidence type="ECO:0000256" key="1">
    <source>
        <dbReference type="SAM" id="Coils"/>
    </source>
</evidence>
<feature type="compositionally biased region" description="Polar residues" evidence="2">
    <location>
        <begin position="27"/>
        <end position="49"/>
    </location>
</feature>
<feature type="region of interest" description="Disordered" evidence="2">
    <location>
        <begin position="340"/>
        <end position="368"/>
    </location>
</feature>
<proteinExistence type="predicted"/>
<comment type="caution">
    <text evidence="3">The sequence shown here is derived from an EMBL/GenBank/DDBJ whole genome shotgun (WGS) entry which is preliminary data.</text>
</comment>
<feature type="compositionally biased region" description="Low complexity" evidence="2">
    <location>
        <begin position="11"/>
        <end position="26"/>
    </location>
</feature>
<sequence>MSERHNSHVHPFSSADTPPPSSSSSSQIMKTRPSLSAPTPSYSYSNTFTMRRHDYLPSPSGGPDGDISNYNAPPPPSNNLHPSVSERMNFFSSMSSVPTFVILPDAPSRPLYNYDTLVGPEPSPPAIHPESFVPRRFGIPSKMSNHINNHDRHDHIPQHHNYQFQQSSQPLQPPNPHFYPRKSTDDVDSSNSITATAATEAQLKTLRRRVRELEEELERRSKLRDMNMDMLGVIPPDWEERTRFRERAHCSLNRAGNALCAWHDSRRERPLYASRMAPHRTLNCGCTYEEAIFEESLSRNGVGSLWPGESVRMDPTLRNRLLELLQRVYRYKDGDFERNPDGTWKEGQSAAAWEKKSKRSMRRKRVHW</sequence>
<evidence type="ECO:0000256" key="2">
    <source>
        <dbReference type="SAM" id="MobiDB-lite"/>
    </source>
</evidence>
<dbReference type="AlphaFoldDB" id="A0AAV5AC40"/>
<feature type="region of interest" description="Disordered" evidence="2">
    <location>
        <begin position="162"/>
        <end position="189"/>
    </location>
</feature>
<dbReference type="EMBL" id="BPWL01000005">
    <property type="protein sequence ID" value="GJJ10284.1"/>
    <property type="molecule type" value="Genomic_DNA"/>
</dbReference>
<reference evidence="3" key="1">
    <citation type="submission" date="2021-10" db="EMBL/GenBank/DDBJ databases">
        <title>De novo Genome Assembly of Clathrus columnatus (Basidiomycota, Fungi) Using Illumina and Nanopore Sequence Data.</title>
        <authorList>
            <person name="Ogiso-Tanaka E."/>
            <person name="Itagaki H."/>
            <person name="Hosoya T."/>
            <person name="Hosaka K."/>
        </authorList>
    </citation>
    <scope>NUCLEOTIDE SEQUENCE</scope>
    <source>
        <strain evidence="3">MO-923</strain>
    </source>
</reference>
<dbReference type="Proteomes" id="UP001050691">
    <property type="component" value="Unassembled WGS sequence"/>
</dbReference>
<evidence type="ECO:0000313" key="3">
    <source>
        <dbReference type="EMBL" id="GJJ10284.1"/>
    </source>
</evidence>
<feature type="region of interest" description="Disordered" evidence="2">
    <location>
        <begin position="1"/>
        <end position="81"/>
    </location>
</feature>
<evidence type="ECO:0000313" key="4">
    <source>
        <dbReference type="Proteomes" id="UP001050691"/>
    </source>
</evidence>
<keyword evidence="1" id="KW-0175">Coiled coil</keyword>
<gene>
    <name evidence="3" type="ORF">Clacol_004510</name>
</gene>
<feature type="compositionally biased region" description="Basic residues" evidence="2">
    <location>
        <begin position="356"/>
        <end position="368"/>
    </location>
</feature>